<dbReference type="PANTHER" id="PTHR42910">
    <property type="entry name" value="TRANSPORTER SCO4007-RELATED"/>
    <property type="match status" value="1"/>
</dbReference>
<reference evidence="7" key="1">
    <citation type="submission" date="2019-11" db="EMBL/GenBank/DDBJ databases">
        <title>Spread of Macrolides and rifampicin resistant Rhodococcus equi in clinical isolates in the USA.</title>
        <authorList>
            <person name="Alvarez-Narvaez S."/>
            <person name="Huber L."/>
            <person name="Cohen N.D."/>
            <person name="Slovis N."/>
            <person name="Greiter M."/>
            <person name="Giguere S."/>
            <person name="Hart K."/>
        </authorList>
    </citation>
    <scope>NUCLEOTIDE SEQUENCE</scope>
    <source>
        <strain evidence="7">Lh_5</strain>
    </source>
</reference>
<dbReference type="Pfam" id="PF07690">
    <property type="entry name" value="MFS_1"/>
    <property type="match status" value="1"/>
</dbReference>
<evidence type="ECO:0000256" key="5">
    <source>
        <dbReference type="SAM" id="Phobius"/>
    </source>
</evidence>
<evidence type="ECO:0000256" key="3">
    <source>
        <dbReference type="ARBA" id="ARBA00022989"/>
    </source>
</evidence>
<evidence type="ECO:0000256" key="1">
    <source>
        <dbReference type="ARBA" id="ARBA00004651"/>
    </source>
</evidence>
<feature type="transmembrane region" description="Helical" evidence="5">
    <location>
        <begin position="263"/>
        <end position="282"/>
    </location>
</feature>
<evidence type="ECO:0000313" key="8">
    <source>
        <dbReference type="Proteomes" id="UP000706122"/>
    </source>
</evidence>
<evidence type="ECO:0000313" key="7">
    <source>
        <dbReference type="EMBL" id="MBM4717306.1"/>
    </source>
</evidence>
<feature type="transmembrane region" description="Helical" evidence="5">
    <location>
        <begin position="63"/>
        <end position="84"/>
    </location>
</feature>
<organism evidence="7 8">
    <name type="scientific">Rhodococcus hoagii</name>
    <name type="common">Corynebacterium equii</name>
    <dbReference type="NCBI Taxonomy" id="43767"/>
    <lineage>
        <taxon>Bacteria</taxon>
        <taxon>Bacillati</taxon>
        <taxon>Actinomycetota</taxon>
        <taxon>Actinomycetes</taxon>
        <taxon>Mycobacteriales</taxon>
        <taxon>Nocardiaceae</taxon>
        <taxon>Prescottella</taxon>
    </lineage>
</organism>
<feature type="transmembrane region" description="Helical" evidence="5">
    <location>
        <begin position="353"/>
        <end position="373"/>
    </location>
</feature>
<evidence type="ECO:0000256" key="2">
    <source>
        <dbReference type="ARBA" id="ARBA00022692"/>
    </source>
</evidence>
<evidence type="ECO:0000259" key="6">
    <source>
        <dbReference type="PROSITE" id="PS50850"/>
    </source>
</evidence>
<dbReference type="GO" id="GO:0022857">
    <property type="term" value="F:transmembrane transporter activity"/>
    <property type="evidence" value="ECO:0007669"/>
    <property type="project" value="InterPro"/>
</dbReference>
<protein>
    <submittedName>
        <fullName evidence="7">MFS transporter</fullName>
    </submittedName>
</protein>
<dbReference type="SUPFAM" id="SSF103473">
    <property type="entry name" value="MFS general substrate transporter"/>
    <property type="match status" value="1"/>
</dbReference>
<dbReference type="PROSITE" id="PS51257">
    <property type="entry name" value="PROKAR_LIPOPROTEIN"/>
    <property type="match status" value="1"/>
</dbReference>
<feature type="transmembrane region" description="Helical" evidence="5">
    <location>
        <begin position="96"/>
        <end position="117"/>
    </location>
</feature>
<dbReference type="AlphaFoldDB" id="A0AAE2WBL6"/>
<name>A0AAE2WBL6_RHOHA</name>
<sequence length="414" mass="42027">MITGGKELLGERHRKPNPRPALSPGLLLVMAVACGLCVGGNYFNQPLLDSIAGALGVEQSTAAVTVTLSQVFYGLGLLFLVPLGDLVDRRRLSVGLMVLAALGQGVCGFAPSIGWLMVGTATAGLFSVAAQVLVPFAAALAEPGRAATAVGTVMSGLMVGILLARSVAGLLTPLGGWQTVYRVSAVAMLLIAALLWRALPTSRDDHGLGYGAVLASMGTLLRQHPRLRTATAMSALSFAAASTVFAAMAFVLAAPPFGLDDVAIGFVGLAGVAGAVMANVAGRLADRGFARATAGVGAAVLIASWALFGLGASSLIAFVLAVLISDVALKCVHVSNQGVIYALAPQARSRVTAVYMTGYFVGGAAGSALGSLLWATHGWAGVCWAGVGLSVAVLVVWWLDMRISARTSTPVGAC</sequence>
<feature type="transmembrane region" description="Helical" evidence="5">
    <location>
        <begin position="21"/>
        <end position="43"/>
    </location>
</feature>
<feature type="transmembrane region" description="Helical" evidence="5">
    <location>
        <begin position="289"/>
        <end position="308"/>
    </location>
</feature>
<feature type="transmembrane region" description="Helical" evidence="5">
    <location>
        <begin position="123"/>
        <end position="141"/>
    </location>
</feature>
<accession>A0AAE2WBL6</accession>
<dbReference type="CDD" id="cd17324">
    <property type="entry name" value="MFS_NepI_like"/>
    <property type="match status" value="1"/>
</dbReference>
<feature type="transmembrane region" description="Helical" evidence="5">
    <location>
        <begin position="379"/>
        <end position="399"/>
    </location>
</feature>
<dbReference type="InterPro" id="IPR036259">
    <property type="entry name" value="MFS_trans_sf"/>
</dbReference>
<evidence type="ECO:0000256" key="4">
    <source>
        <dbReference type="ARBA" id="ARBA00023136"/>
    </source>
</evidence>
<proteinExistence type="predicted"/>
<feature type="transmembrane region" description="Helical" evidence="5">
    <location>
        <begin position="148"/>
        <end position="168"/>
    </location>
</feature>
<comment type="subcellular location">
    <subcellularLocation>
        <location evidence="1">Cell membrane</location>
        <topology evidence="1">Multi-pass membrane protein</topology>
    </subcellularLocation>
</comment>
<dbReference type="PANTHER" id="PTHR42910:SF1">
    <property type="entry name" value="MAJOR FACILITATOR SUPERFAMILY (MFS) PROFILE DOMAIN-CONTAINING PROTEIN"/>
    <property type="match status" value="1"/>
</dbReference>
<keyword evidence="4 5" id="KW-0472">Membrane</keyword>
<dbReference type="GO" id="GO:0005886">
    <property type="term" value="C:plasma membrane"/>
    <property type="evidence" value="ECO:0007669"/>
    <property type="project" value="UniProtKB-SubCell"/>
</dbReference>
<dbReference type="PROSITE" id="PS50850">
    <property type="entry name" value="MFS"/>
    <property type="match status" value="1"/>
</dbReference>
<keyword evidence="2 5" id="KW-0812">Transmembrane</keyword>
<comment type="caution">
    <text evidence="7">The sequence shown here is derived from an EMBL/GenBank/DDBJ whole genome shotgun (WGS) entry which is preliminary data.</text>
</comment>
<dbReference type="InterPro" id="IPR011701">
    <property type="entry name" value="MFS"/>
</dbReference>
<dbReference type="InterPro" id="IPR020846">
    <property type="entry name" value="MFS_dom"/>
</dbReference>
<feature type="transmembrane region" description="Helical" evidence="5">
    <location>
        <begin position="232"/>
        <end position="257"/>
    </location>
</feature>
<dbReference type="Gene3D" id="1.20.1250.20">
    <property type="entry name" value="MFS general substrate transporter like domains"/>
    <property type="match status" value="1"/>
</dbReference>
<dbReference type="EMBL" id="WUYC01000011">
    <property type="protein sequence ID" value="MBM4717306.1"/>
    <property type="molecule type" value="Genomic_DNA"/>
</dbReference>
<feature type="transmembrane region" description="Helical" evidence="5">
    <location>
        <begin position="180"/>
        <end position="199"/>
    </location>
</feature>
<gene>
    <name evidence="7" type="ORF">GS551_24585</name>
</gene>
<keyword evidence="3 5" id="KW-1133">Transmembrane helix</keyword>
<dbReference type="Proteomes" id="UP000706122">
    <property type="component" value="Unassembled WGS sequence"/>
</dbReference>
<feature type="domain" description="Major facilitator superfamily (MFS) profile" evidence="6">
    <location>
        <begin position="1"/>
        <end position="404"/>
    </location>
</feature>